<dbReference type="SUPFAM" id="SSF55194">
    <property type="entry name" value="Ribosome recycling factor, RRF"/>
    <property type="match status" value="1"/>
</dbReference>
<feature type="domain" description="Ribosome recycling factor" evidence="6">
    <location>
        <begin position="17"/>
        <end position="178"/>
    </location>
</feature>
<keyword evidence="4 5" id="KW-0648">Protein biosynthesis</keyword>
<dbReference type="NCBIfam" id="TIGR00496">
    <property type="entry name" value="frr"/>
    <property type="match status" value="1"/>
</dbReference>
<accession>A0A2N3G822</accession>
<dbReference type="Proteomes" id="UP000233654">
    <property type="component" value="Unassembled WGS sequence"/>
</dbReference>
<evidence type="ECO:0000256" key="2">
    <source>
        <dbReference type="ARBA" id="ARBA00005912"/>
    </source>
</evidence>
<proteinExistence type="inferred from homology"/>
<dbReference type="GO" id="GO:0006415">
    <property type="term" value="P:translational termination"/>
    <property type="evidence" value="ECO:0007669"/>
    <property type="project" value="UniProtKB-UniRule"/>
</dbReference>
<organism evidence="7 8">
    <name type="scientific">Candidatus Anoxymicrobium japonicum</name>
    <dbReference type="NCBI Taxonomy" id="2013648"/>
    <lineage>
        <taxon>Bacteria</taxon>
        <taxon>Bacillati</taxon>
        <taxon>Actinomycetota</taxon>
        <taxon>Candidatus Geothermincolia</taxon>
        <taxon>Candidatus Geothermincolales</taxon>
        <taxon>Candidatus Anoxymicrobiaceae</taxon>
        <taxon>Candidatus Anoxymicrobium</taxon>
    </lineage>
</organism>
<sequence>MKEAERKFAKAVEATAAEFGSVRTGRASPHLLERLSVSYYGTMTPLNQIATVSAQEARLLVIQPYDRTAIAEIEKAITQSDLGFVPSDDGHVIRVPIPQLTEERRKELGKLVKTRAEEGRVAVRNVRRDAIEALRKEEKKGGATEDDLHRGIDEMQKFTDKHIKEIDELTEKKIKELMEI</sequence>
<evidence type="ECO:0000256" key="5">
    <source>
        <dbReference type="HAMAP-Rule" id="MF_00040"/>
    </source>
</evidence>
<keyword evidence="3 5" id="KW-0963">Cytoplasm</keyword>
<evidence type="ECO:0000313" key="7">
    <source>
        <dbReference type="EMBL" id="PKQ28859.1"/>
    </source>
</evidence>
<comment type="caution">
    <text evidence="7">The sequence shown here is derived from an EMBL/GenBank/DDBJ whole genome shotgun (WGS) entry which is preliminary data.</text>
</comment>
<gene>
    <name evidence="5" type="primary">frr</name>
    <name evidence="7" type="ORF">CVT63_00705</name>
</gene>
<evidence type="ECO:0000313" key="8">
    <source>
        <dbReference type="Proteomes" id="UP000233654"/>
    </source>
</evidence>
<dbReference type="HAMAP" id="MF_00040">
    <property type="entry name" value="RRF"/>
    <property type="match status" value="1"/>
</dbReference>
<dbReference type="Pfam" id="PF01765">
    <property type="entry name" value="RRF"/>
    <property type="match status" value="1"/>
</dbReference>
<dbReference type="EMBL" id="PHEX01000004">
    <property type="protein sequence ID" value="PKQ28859.1"/>
    <property type="molecule type" value="Genomic_DNA"/>
</dbReference>
<dbReference type="Gene3D" id="3.30.1360.40">
    <property type="match status" value="1"/>
</dbReference>
<evidence type="ECO:0000259" key="6">
    <source>
        <dbReference type="Pfam" id="PF01765"/>
    </source>
</evidence>
<reference evidence="7 8" key="1">
    <citation type="journal article" date="2017" name="ISME J.">
        <title>Potential for microbial H2 and metal transformations associated with novel bacteria and archaea in deep terrestrial subsurface sediments.</title>
        <authorList>
            <person name="Hernsdorf A.W."/>
            <person name="Amano Y."/>
            <person name="Miyakawa K."/>
            <person name="Ise K."/>
            <person name="Suzuki Y."/>
            <person name="Anantharaman K."/>
            <person name="Probst A."/>
            <person name="Burstein D."/>
            <person name="Thomas B.C."/>
            <person name="Banfield J.F."/>
        </authorList>
    </citation>
    <scope>NUCLEOTIDE SEQUENCE [LARGE SCALE GENOMIC DNA]</scope>
    <source>
        <strain evidence="7">HGW-Actinobacteria-3</strain>
    </source>
</reference>
<name>A0A2N3G822_9ACTN</name>
<comment type="similarity">
    <text evidence="2 5">Belongs to the RRF family.</text>
</comment>
<evidence type="ECO:0000256" key="3">
    <source>
        <dbReference type="ARBA" id="ARBA00022490"/>
    </source>
</evidence>
<evidence type="ECO:0000256" key="1">
    <source>
        <dbReference type="ARBA" id="ARBA00004496"/>
    </source>
</evidence>
<dbReference type="FunFam" id="3.30.1360.40:FF:000001">
    <property type="entry name" value="Ribosome-recycling factor"/>
    <property type="match status" value="1"/>
</dbReference>
<dbReference type="FunFam" id="1.10.132.20:FF:000001">
    <property type="entry name" value="Ribosome-recycling factor"/>
    <property type="match status" value="1"/>
</dbReference>
<evidence type="ECO:0000256" key="4">
    <source>
        <dbReference type="ARBA" id="ARBA00022917"/>
    </source>
</evidence>
<dbReference type="AlphaFoldDB" id="A0A2N3G822"/>
<dbReference type="CDD" id="cd00520">
    <property type="entry name" value="RRF"/>
    <property type="match status" value="1"/>
</dbReference>
<dbReference type="PANTHER" id="PTHR20982:SF3">
    <property type="entry name" value="MITOCHONDRIAL RIBOSOME RECYCLING FACTOR PSEUDO 1"/>
    <property type="match status" value="1"/>
</dbReference>
<dbReference type="InterPro" id="IPR036191">
    <property type="entry name" value="RRF_sf"/>
</dbReference>
<protein>
    <recommendedName>
        <fullName evidence="5">Ribosome-recycling factor</fullName>
        <shortName evidence="5">RRF</shortName>
    </recommendedName>
    <alternativeName>
        <fullName evidence="5">Ribosome-releasing factor</fullName>
    </alternativeName>
</protein>
<comment type="subcellular location">
    <subcellularLocation>
        <location evidence="1 5">Cytoplasm</location>
    </subcellularLocation>
</comment>
<dbReference type="Gene3D" id="1.10.132.20">
    <property type="entry name" value="Ribosome-recycling factor"/>
    <property type="match status" value="1"/>
</dbReference>
<dbReference type="PANTHER" id="PTHR20982">
    <property type="entry name" value="RIBOSOME RECYCLING FACTOR"/>
    <property type="match status" value="1"/>
</dbReference>
<comment type="function">
    <text evidence="5">Responsible for the release of ribosomes from messenger RNA at the termination of protein biosynthesis. May increase the efficiency of translation by recycling ribosomes from one round of translation to another.</text>
</comment>
<dbReference type="GO" id="GO:0005737">
    <property type="term" value="C:cytoplasm"/>
    <property type="evidence" value="ECO:0007669"/>
    <property type="project" value="UniProtKB-SubCell"/>
</dbReference>
<dbReference type="InterPro" id="IPR002661">
    <property type="entry name" value="Ribosome_recyc_fac"/>
</dbReference>
<dbReference type="GO" id="GO:0043023">
    <property type="term" value="F:ribosomal large subunit binding"/>
    <property type="evidence" value="ECO:0007669"/>
    <property type="project" value="TreeGrafter"/>
</dbReference>
<dbReference type="InterPro" id="IPR023584">
    <property type="entry name" value="Ribosome_recyc_fac_dom"/>
</dbReference>